<comment type="caution">
    <text evidence="2">The sequence shown here is derived from an EMBL/GenBank/DDBJ whole genome shotgun (WGS) entry which is preliminary data.</text>
</comment>
<proteinExistence type="predicted"/>
<dbReference type="EMBL" id="JBHUKR010000022">
    <property type="protein sequence ID" value="MFD2421679.1"/>
    <property type="molecule type" value="Genomic_DNA"/>
</dbReference>
<protein>
    <submittedName>
        <fullName evidence="2">Uncharacterized protein</fullName>
    </submittedName>
</protein>
<keyword evidence="1" id="KW-0812">Transmembrane</keyword>
<name>A0ABW5G5R6_9PSEU</name>
<evidence type="ECO:0000313" key="3">
    <source>
        <dbReference type="Proteomes" id="UP001597417"/>
    </source>
</evidence>
<feature type="transmembrane region" description="Helical" evidence="1">
    <location>
        <begin position="12"/>
        <end position="33"/>
    </location>
</feature>
<dbReference type="Proteomes" id="UP001597417">
    <property type="component" value="Unassembled WGS sequence"/>
</dbReference>
<evidence type="ECO:0000256" key="1">
    <source>
        <dbReference type="SAM" id="Phobius"/>
    </source>
</evidence>
<reference evidence="3" key="1">
    <citation type="journal article" date="2019" name="Int. J. Syst. Evol. Microbiol.">
        <title>The Global Catalogue of Microorganisms (GCM) 10K type strain sequencing project: providing services to taxonomists for standard genome sequencing and annotation.</title>
        <authorList>
            <consortium name="The Broad Institute Genomics Platform"/>
            <consortium name="The Broad Institute Genome Sequencing Center for Infectious Disease"/>
            <person name="Wu L."/>
            <person name="Ma J."/>
        </authorList>
    </citation>
    <scope>NUCLEOTIDE SEQUENCE [LARGE SCALE GENOMIC DNA]</scope>
    <source>
        <strain evidence="3">CGMCC 4.7645</strain>
    </source>
</reference>
<accession>A0ABW5G5R6</accession>
<gene>
    <name evidence="2" type="ORF">ACFSXZ_35640</name>
</gene>
<keyword evidence="1" id="KW-1133">Transmembrane helix</keyword>
<evidence type="ECO:0000313" key="2">
    <source>
        <dbReference type="EMBL" id="MFD2421679.1"/>
    </source>
</evidence>
<keyword evidence="1" id="KW-0472">Membrane</keyword>
<organism evidence="2 3">
    <name type="scientific">Amycolatopsis pigmentata</name>
    <dbReference type="NCBI Taxonomy" id="450801"/>
    <lineage>
        <taxon>Bacteria</taxon>
        <taxon>Bacillati</taxon>
        <taxon>Actinomycetota</taxon>
        <taxon>Actinomycetes</taxon>
        <taxon>Pseudonocardiales</taxon>
        <taxon>Pseudonocardiaceae</taxon>
        <taxon>Amycolatopsis</taxon>
    </lineage>
</organism>
<dbReference type="RefSeq" id="WP_378270394.1">
    <property type="nucleotide sequence ID" value="NZ_JBHUKR010000022.1"/>
</dbReference>
<sequence>MIPAWLWPGWDAVWPNLLASLIWAVPGLIAHLHTRRKLKALHRAHDALHQQIRGERE</sequence>
<keyword evidence="3" id="KW-1185">Reference proteome</keyword>